<evidence type="ECO:0000313" key="3">
    <source>
        <dbReference type="Proteomes" id="UP000017127"/>
    </source>
</evidence>
<evidence type="ECO:0000313" key="2">
    <source>
        <dbReference type="EMBL" id="ERT05894.1"/>
    </source>
</evidence>
<protein>
    <submittedName>
        <fullName evidence="2">Integral membrane sensor signal transduction histidine kinase domain protein</fullName>
        <ecNumber evidence="2">2.7.13.3</ecNumber>
    </submittedName>
</protein>
<organism evidence="2 3">
    <name type="scientific">Lyngbya aestuarii BL J</name>
    <dbReference type="NCBI Taxonomy" id="1348334"/>
    <lineage>
        <taxon>Bacteria</taxon>
        <taxon>Bacillati</taxon>
        <taxon>Cyanobacteriota</taxon>
        <taxon>Cyanophyceae</taxon>
        <taxon>Oscillatoriophycideae</taxon>
        <taxon>Oscillatoriales</taxon>
        <taxon>Microcoleaceae</taxon>
        <taxon>Lyngbya</taxon>
    </lineage>
</organism>
<evidence type="ECO:0000256" key="1">
    <source>
        <dbReference type="SAM" id="Phobius"/>
    </source>
</evidence>
<keyword evidence="1" id="KW-1133">Transmembrane helix</keyword>
<keyword evidence="2" id="KW-0808">Transferase</keyword>
<reference evidence="2 3" key="1">
    <citation type="journal article" date="2013" name="Front. Microbiol.">
        <title>Comparative genomic analyses of the cyanobacterium, Lyngbya aestuarii BL J, a powerful hydrogen producer.</title>
        <authorList>
            <person name="Kothari A."/>
            <person name="Vaughn M."/>
            <person name="Garcia-Pichel F."/>
        </authorList>
    </citation>
    <scope>NUCLEOTIDE SEQUENCE [LARGE SCALE GENOMIC DNA]</scope>
    <source>
        <strain evidence="2 3">BL J</strain>
    </source>
</reference>
<sequence length="84" mass="9561">MKQNQLFQQTRWRIASWYAGVMGILLSLSGFGVYEAIFHAHKITVDREIAAVAGTLHDSLETVLKTSEQFEPDVWRILPDLCVI</sequence>
<accession>U7QDH2</accession>
<keyword evidence="1" id="KW-0472">Membrane</keyword>
<keyword evidence="2" id="KW-0418">Kinase</keyword>
<name>U7QDH2_9CYAN</name>
<feature type="transmembrane region" description="Helical" evidence="1">
    <location>
        <begin position="12"/>
        <end position="34"/>
    </location>
</feature>
<dbReference type="EMBL" id="AUZM01000046">
    <property type="protein sequence ID" value="ERT05894.1"/>
    <property type="molecule type" value="Genomic_DNA"/>
</dbReference>
<keyword evidence="3" id="KW-1185">Reference proteome</keyword>
<proteinExistence type="predicted"/>
<comment type="caution">
    <text evidence="2">The sequence shown here is derived from an EMBL/GenBank/DDBJ whole genome shotgun (WGS) entry which is preliminary data.</text>
</comment>
<dbReference type="RefSeq" id="WP_023067833.1">
    <property type="nucleotide sequence ID" value="NZ_AUZM01000046.1"/>
</dbReference>
<dbReference type="Proteomes" id="UP000017127">
    <property type="component" value="Unassembled WGS sequence"/>
</dbReference>
<dbReference type="AlphaFoldDB" id="U7QDH2"/>
<dbReference type="GO" id="GO:0004673">
    <property type="term" value="F:protein histidine kinase activity"/>
    <property type="evidence" value="ECO:0007669"/>
    <property type="project" value="UniProtKB-EC"/>
</dbReference>
<dbReference type="EC" id="2.7.13.3" evidence="2"/>
<keyword evidence="1" id="KW-0812">Transmembrane</keyword>
<gene>
    <name evidence="2" type="ORF">M595_4138</name>
</gene>